<accession>A0ABP9MLC8</accession>
<sequence>MGDAIRFDGADGVGILIEVTSSGGDVVRRGGIADGAVADAGKSLKQVVAQLGPLTEAFAAEVKRTGSGPDEVEVEFAVKVSADANLIIAKTTGEANFRLKLRWSGPDR</sequence>
<dbReference type="NCBIfam" id="NF041216">
    <property type="entry name" value="CU044_2847_fam"/>
    <property type="match status" value="1"/>
</dbReference>
<reference evidence="3" key="1">
    <citation type="journal article" date="2019" name="Int. J. Syst. Evol. Microbiol.">
        <title>The Global Catalogue of Microorganisms (GCM) 10K type strain sequencing project: providing services to taxonomists for standard genome sequencing and annotation.</title>
        <authorList>
            <consortium name="The Broad Institute Genomics Platform"/>
            <consortium name="The Broad Institute Genome Sequencing Center for Infectious Disease"/>
            <person name="Wu L."/>
            <person name="Ma J."/>
        </authorList>
    </citation>
    <scope>NUCLEOTIDE SEQUENCE [LARGE SCALE GENOMIC DNA]</scope>
    <source>
        <strain evidence="3">JCM 18959</strain>
    </source>
</reference>
<protein>
    <submittedName>
        <fullName evidence="2">CU044_2847 family protein</fullName>
    </submittedName>
</protein>
<dbReference type="InterPro" id="IPR045794">
    <property type="entry name" value="Trypco1"/>
</dbReference>
<dbReference type="Proteomes" id="UP001501407">
    <property type="component" value="Unassembled WGS sequence"/>
</dbReference>
<evidence type="ECO:0000259" key="1">
    <source>
        <dbReference type="Pfam" id="PF19493"/>
    </source>
</evidence>
<dbReference type="RefSeq" id="WP_194414004.1">
    <property type="nucleotide sequence ID" value="NZ_BAABKZ010000002.1"/>
</dbReference>
<comment type="caution">
    <text evidence="2">The sequence shown here is derived from an EMBL/GenBank/DDBJ whole genome shotgun (WGS) entry which is preliminary data.</text>
</comment>
<dbReference type="EMBL" id="BAABKZ010000002">
    <property type="protein sequence ID" value="GAA5096299.1"/>
    <property type="molecule type" value="Genomic_DNA"/>
</dbReference>
<organism evidence="2 3">
    <name type="scientific">Microbacterium yannicii</name>
    <dbReference type="NCBI Taxonomy" id="671622"/>
    <lineage>
        <taxon>Bacteria</taxon>
        <taxon>Bacillati</taxon>
        <taxon>Actinomycetota</taxon>
        <taxon>Actinomycetes</taxon>
        <taxon>Micrococcales</taxon>
        <taxon>Microbacteriaceae</taxon>
        <taxon>Microbacterium</taxon>
    </lineage>
</organism>
<evidence type="ECO:0000313" key="3">
    <source>
        <dbReference type="Proteomes" id="UP001501407"/>
    </source>
</evidence>
<name>A0ABP9MLC8_9MICO</name>
<evidence type="ECO:0000313" key="2">
    <source>
        <dbReference type="EMBL" id="GAA5096299.1"/>
    </source>
</evidence>
<gene>
    <name evidence="2" type="ORF">GCM10025760_29630</name>
</gene>
<keyword evidence="3" id="KW-1185">Reference proteome</keyword>
<feature type="domain" description="Trypsin-co-occurring" evidence="1">
    <location>
        <begin position="10"/>
        <end position="104"/>
    </location>
</feature>
<proteinExistence type="predicted"/>
<dbReference type="Pfam" id="PF19493">
    <property type="entry name" value="Trypco1"/>
    <property type="match status" value="1"/>
</dbReference>